<evidence type="ECO:0000259" key="11">
    <source>
        <dbReference type="PROSITE" id="PS50103"/>
    </source>
</evidence>
<evidence type="ECO:0000256" key="4">
    <source>
        <dbReference type="ARBA" id="ARBA00022723"/>
    </source>
</evidence>
<evidence type="ECO:0000256" key="1">
    <source>
        <dbReference type="ARBA" id="ARBA00001946"/>
    </source>
</evidence>
<dbReference type="GO" id="GO:0036464">
    <property type="term" value="C:cytoplasmic ribonucleoprotein granule"/>
    <property type="evidence" value="ECO:0007669"/>
    <property type="project" value="TreeGrafter"/>
</dbReference>
<keyword evidence="6 10" id="KW-0863">Zinc-finger</keyword>
<dbReference type="InterPro" id="IPR021869">
    <property type="entry name" value="RNase_Zc3h12_NYN"/>
</dbReference>
<keyword evidence="8 10" id="KW-0862">Zinc</keyword>
<dbReference type="GO" id="GO:0005634">
    <property type="term" value="C:nucleus"/>
    <property type="evidence" value="ECO:0007669"/>
    <property type="project" value="TreeGrafter"/>
</dbReference>
<dbReference type="InterPro" id="IPR040546">
    <property type="entry name" value="Rege-1_UBA-like"/>
</dbReference>
<dbReference type="WBParaSite" id="PTRK_0000304100.1">
    <property type="protein sequence ID" value="PTRK_0000304100.1"/>
    <property type="gene ID" value="PTRK_0000304100"/>
</dbReference>
<reference evidence="13" key="1">
    <citation type="submission" date="2017-02" db="UniProtKB">
        <authorList>
            <consortium name="WormBaseParasite"/>
        </authorList>
    </citation>
    <scope>IDENTIFICATION</scope>
</reference>
<organism evidence="12 13">
    <name type="scientific">Parastrongyloides trichosuri</name>
    <name type="common">Possum-specific nematode worm</name>
    <dbReference type="NCBI Taxonomy" id="131310"/>
    <lineage>
        <taxon>Eukaryota</taxon>
        <taxon>Metazoa</taxon>
        <taxon>Ecdysozoa</taxon>
        <taxon>Nematoda</taxon>
        <taxon>Chromadorea</taxon>
        <taxon>Rhabditida</taxon>
        <taxon>Tylenchina</taxon>
        <taxon>Panagrolaimomorpha</taxon>
        <taxon>Strongyloidoidea</taxon>
        <taxon>Strongyloididae</taxon>
        <taxon>Parastrongyloides</taxon>
    </lineage>
</organism>
<keyword evidence="4 10" id="KW-0479">Metal-binding</keyword>
<dbReference type="AlphaFoldDB" id="A0A0N4Z789"/>
<evidence type="ECO:0000256" key="2">
    <source>
        <dbReference type="ARBA" id="ARBA00010922"/>
    </source>
</evidence>
<evidence type="ECO:0000313" key="13">
    <source>
        <dbReference type="WBParaSite" id="PTRK_0000304100.1"/>
    </source>
</evidence>
<dbReference type="InterPro" id="IPR051101">
    <property type="entry name" value="ZC3H12/N4BP1_RNase_Reg"/>
</dbReference>
<name>A0A0N4Z789_PARTI</name>
<keyword evidence="7" id="KW-0378">Hydrolase</keyword>
<feature type="zinc finger region" description="C3H1-type" evidence="10">
    <location>
        <begin position="327"/>
        <end position="352"/>
    </location>
</feature>
<keyword evidence="9" id="KW-0460">Magnesium</keyword>
<protein>
    <submittedName>
        <fullName evidence="13">C3H1-type domain-containing protein</fullName>
    </submittedName>
</protein>
<evidence type="ECO:0000256" key="6">
    <source>
        <dbReference type="ARBA" id="ARBA00022771"/>
    </source>
</evidence>
<dbReference type="STRING" id="131310.A0A0N4Z789"/>
<keyword evidence="5" id="KW-0255">Endonuclease</keyword>
<dbReference type="GO" id="GO:0003729">
    <property type="term" value="F:mRNA binding"/>
    <property type="evidence" value="ECO:0007669"/>
    <property type="project" value="TreeGrafter"/>
</dbReference>
<evidence type="ECO:0000256" key="8">
    <source>
        <dbReference type="ARBA" id="ARBA00022833"/>
    </source>
</evidence>
<proteinExistence type="inferred from homology"/>
<evidence type="ECO:0000256" key="9">
    <source>
        <dbReference type="ARBA" id="ARBA00022842"/>
    </source>
</evidence>
<dbReference type="InterPro" id="IPR000571">
    <property type="entry name" value="Znf_CCCH"/>
</dbReference>
<sequence length="532" mass="60829">MSFNNHPPLRRTVSKITNILQPPFTSTNITTEGNLFTSNKSTQIQHTSASMKLSINSFENTNDSCYASASEESQHSSLSRESSDPLSEKLNLLTLSSDYYELLQFVTKLGYDQVQLDQVLENLNPLEVTEDKVLSELIKLGKIPAIEKNNLLPSMSRSGNEKELRSIVIDGSNIAMTYGNKAVFACKGIRICVDYFLNRGHTEIICFVPSFRREQSRPDSPISDQQILFDLESEGHLFWTPSRRINGRRIVCHDDRYILNAALDKEAIIVSNDEYRDLSKENVQYKKIVQDHLLMYSFVHSKFMPPDDPLGKYGPTLDQFLSKNYTPLNSQICPYYKKCTYGNKCKYFHPEKQNESRTSVVDKLLNESQKQYSRNILTESISMGYNRNHLKAVQRTSVTRASSLNPNFVPNCNNNNLHLNINRQLSTPLNWYKQQPLLTTTQQQTNTTSLYSTSNNIWESLDIPSFSSQSTIPQNDLLGSNDERQRLQYHLSQIFPLNAVTAVLQANPLENNPQTLCKMILAYQSCFDPQFF</sequence>
<dbReference type="FunFam" id="3.40.50.11980:FF:000001">
    <property type="entry name" value="ZC3H12A isoform 1"/>
    <property type="match status" value="1"/>
</dbReference>
<dbReference type="Pfam" id="PF18039">
    <property type="entry name" value="UBA_6"/>
    <property type="match status" value="1"/>
</dbReference>
<evidence type="ECO:0000256" key="7">
    <source>
        <dbReference type="ARBA" id="ARBA00022801"/>
    </source>
</evidence>
<dbReference type="GO" id="GO:0004521">
    <property type="term" value="F:RNA endonuclease activity"/>
    <property type="evidence" value="ECO:0007669"/>
    <property type="project" value="TreeGrafter"/>
</dbReference>
<evidence type="ECO:0000256" key="10">
    <source>
        <dbReference type="PROSITE-ProRule" id="PRU00723"/>
    </source>
</evidence>
<accession>A0A0N4Z789</accession>
<dbReference type="Pfam" id="PF11977">
    <property type="entry name" value="RNase_Zc3h12a"/>
    <property type="match status" value="1"/>
</dbReference>
<dbReference type="Proteomes" id="UP000038045">
    <property type="component" value="Unplaced"/>
</dbReference>
<dbReference type="GO" id="GO:0008270">
    <property type="term" value="F:zinc ion binding"/>
    <property type="evidence" value="ECO:0007669"/>
    <property type="project" value="UniProtKB-KW"/>
</dbReference>
<keyword evidence="3" id="KW-0540">Nuclease</keyword>
<evidence type="ECO:0000313" key="12">
    <source>
        <dbReference type="Proteomes" id="UP000038045"/>
    </source>
</evidence>
<comment type="cofactor">
    <cofactor evidence="1">
        <name>Mg(2+)</name>
        <dbReference type="ChEBI" id="CHEBI:18420"/>
    </cofactor>
</comment>
<dbReference type="PROSITE" id="PS50103">
    <property type="entry name" value="ZF_C3H1"/>
    <property type="match status" value="1"/>
</dbReference>
<dbReference type="PANTHER" id="PTHR12876:SF35">
    <property type="entry name" value="LD08718P-RELATED"/>
    <property type="match status" value="1"/>
</dbReference>
<dbReference type="Gene3D" id="3.40.50.11980">
    <property type="match status" value="1"/>
</dbReference>
<evidence type="ECO:0000256" key="3">
    <source>
        <dbReference type="ARBA" id="ARBA00022722"/>
    </source>
</evidence>
<dbReference type="GO" id="GO:0016787">
    <property type="term" value="F:hydrolase activity"/>
    <property type="evidence" value="ECO:0007669"/>
    <property type="project" value="UniProtKB-KW"/>
</dbReference>
<evidence type="ECO:0000256" key="5">
    <source>
        <dbReference type="ARBA" id="ARBA00022759"/>
    </source>
</evidence>
<comment type="similarity">
    <text evidence="2">Belongs to the ZC3H12 family.</text>
</comment>
<keyword evidence="12" id="KW-1185">Reference proteome</keyword>
<dbReference type="PANTHER" id="PTHR12876">
    <property type="entry name" value="N4BP1-RELATED"/>
    <property type="match status" value="1"/>
</dbReference>
<feature type="domain" description="C3H1-type" evidence="11">
    <location>
        <begin position="327"/>
        <end position="352"/>
    </location>
</feature>